<keyword evidence="1" id="KW-0808">Transferase</keyword>
<dbReference type="InterPro" id="IPR036537">
    <property type="entry name" value="Adaptor_Cbl_N_dom_sf"/>
</dbReference>
<feature type="region of interest" description="Disordered" evidence="5">
    <location>
        <begin position="18"/>
        <end position="53"/>
    </location>
</feature>
<dbReference type="PROSITE" id="PS00108">
    <property type="entry name" value="PROTEIN_KINASE_ST"/>
    <property type="match status" value="1"/>
</dbReference>
<dbReference type="STRING" id="246404.A0A507FPB2"/>
<dbReference type="InterPro" id="IPR000719">
    <property type="entry name" value="Prot_kinase_dom"/>
</dbReference>
<keyword evidence="2" id="KW-0547">Nucleotide-binding</keyword>
<evidence type="ECO:0000256" key="3">
    <source>
        <dbReference type="ARBA" id="ARBA00022777"/>
    </source>
</evidence>
<dbReference type="PANTHER" id="PTHR44329">
    <property type="entry name" value="SERINE/THREONINE-PROTEIN KINASE TNNI3K-RELATED"/>
    <property type="match status" value="1"/>
</dbReference>
<comment type="caution">
    <text evidence="7">The sequence shown here is derived from an EMBL/GenBank/DDBJ whole genome shotgun (WGS) entry which is preliminary data.</text>
</comment>
<protein>
    <recommendedName>
        <fullName evidence="6">Protein kinase domain-containing protein</fullName>
    </recommendedName>
</protein>
<evidence type="ECO:0000313" key="8">
    <source>
        <dbReference type="Proteomes" id="UP000320333"/>
    </source>
</evidence>
<sequence length="947" mass="101958">MSAPTEAESCECVAATTSISSSSSTNSYPPAQHQSPSVSPELTTADTTSTTRNAKHCQHILESISSSISRIKQNKSAFQRLLSRANLVLGLASSLTNGSDAMAALDSLKAFLDHFQSITSKLEEANFMHNFINKDTITAKVMDLNQSLTNVAQDISLAVQLDTRTWALEDREDRKQDAEDLDQTLQHLIDNDYKILNALELKQVEYLEAIEALEKTIGDQVDRALEKNLEKQFLKIALTTLRRATPSATPTKSAITKPPEWVLTSWEFELGPVLSRGGFGEVLEALWLGHTRVALKRLHIRLETEKLKESFYREVATWYPLRHPNILPLLGACASAERPFMISPLMQRGHALQYLEYVGNQGVGGNAVETAGVKLLYEVSLGMQYLHARGVCHGDLKAVNVLVDEHGKACVADFGFAALKRYSTTKTSAGAAQFGGTLRWMSPERLQGGKLSSPVDVYAFGMTCYEILTLGEVPFTDTPDALLYQHIVHSHIRPELPEPVEDTCFSRAGPKLVNLMESCWTPDPLSRPTFAGVSITTKSILGNLESGVLRSRSAPVALEVDSNSSVKTSQRKELELTQRTAAGRTTLVGSIEPPPPLLPRPTSRPYLPIPSPPITHGAPSGTTSLTLTPASASFWTSANSAQTKKHRNPIRYASTGQTARKSVPGDFKVLVVNTFGPGKTEIMGLLAGPPGAVTQDAAPLEPAPVLGDAVVEYFKYNDMKETVTVSLEYSGEALNVNVMFPEAGGRSSSVSKDADKEAKAEKSRSTGFLSSILGVGSGVEPAHVKLRLALPHRVLETLCVNGGAGKTFIEWQDIAPSVETVQIRLRRGNVMGFFNGYTSLAMETESGKLDVRLAPKSGFGGGSSELKVGTGSVNAVVQGFQGKVDGAVGVGRIAFTGCDPDPSKYGDDGSISLTGSGWIDGNVCGYEGRGVFKVSLSVGTSSVAFRK</sequence>
<dbReference type="InterPro" id="IPR051681">
    <property type="entry name" value="Ser/Thr_Kinases-Pseudokinases"/>
</dbReference>
<dbReference type="OrthoDB" id="2146423at2759"/>
<dbReference type="PANTHER" id="PTHR44329:SF288">
    <property type="entry name" value="MITOGEN-ACTIVATED PROTEIN KINASE KINASE KINASE 20"/>
    <property type="match status" value="1"/>
</dbReference>
<dbReference type="InterPro" id="IPR011009">
    <property type="entry name" value="Kinase-like_dom_sf"/>
</dbReference>
<dbReference type="InterPro" id="IPR008271">
    <property type="entry name" value="Ser/Thr_kinase_AS"/>
</dbReference>
<organism evidence="7 8">
    <name type="scientific">Chytriomyces confervae</name>
    <dbReference type="NCBI Taxonomy" id="246404"/>
    <lineage>
        <taxon>Eukaryota</taxon>
        <taxon>Fungi</taxon>
        <taxon>Fungi incertae sedis</taxon>
        <taxon>Chytridiomycota</taxon>
        <taxon>Chytridiomycota incertae sedis</taxon>
        <taxon>Chytridiomycetes</taxon>
        <taxon>Chytridiales</taxon>
        <taxon>Chytriomycetaceae</taxon>
        <taxon>Chytriomyces</taxon>
    </lineage>
</organism>
<evidence type="ECO:0000256" key="5">
    <source>
        <dbReference type="SAM" id="MobiDB-lite"/>
    </source>
</evidence>
<dbReference type="AlphaFoldDB" id="A0A507FPB2"/>
<dbReference type="GO" id="GO:0005524">
    <property type="term" value="F:ATP binding"/>
    <property type="evidence" value="ECO:0007669"/>
    <property type="project" value="UniProtKB-KW"/>
</dbReference>
<gene>
    <name evidence="7" type="ORF">CcCBS67573_g00623</name>
</gene>
<dbReference type="Pfam" id="PF07714">
    <property type="entry name" value="PK_Tyr_Ser-Thr"/>
    <property type="match status" value="1"/>
</dbReference>
<feature type="compositionally biased region" description="Polar residues" evidence="5">
    <location>
        <begin position="28"/>
        <end position="42"/>
    </location>
</feature>
<evidence type="ECO:0000256" key="2">
    <source>
        <dbReference type="ARBA" id="ARBA00022741"/>
    </source>
</evidence>
<proteinExistence type="predicted"/>
<evidence type="ECO:0000313" key="7">
    <source>
        <dbReference type="EMBL" id="TPX78103.1"/>
    </source>
</evidence>
<name>A0A507FPB2_9FUNG</name>
<dbReference type="Gene3D" id="1.20.930.20">
    <property type="entry name" value="Adaptor protein Cbl, N-terminal domain"/>
    <property type="match status" value="1"/>
</dbReference>
<dbReference type="SUPFAM" id="SSF56112">
    <property type="entry name" value="Protein kinase-like (PK-like)"/>
    <property type="match status" value="1"/>
</dbReference>
<dbReference type="InterPro" id="IPR001245">
    <property type="entry name" value="Ser-Thr/Tyr_kinase_cat_dom"/>
</dbReference>
<dbReference type="GO" id="GO:0004674">
    <property type="term" value="F:protein serine/threonine kinase activity"/>
    <property type="evidence" value="ECO:0007669"/>
    <property type="project" value="TreeGrafter"/>
</dbReference>
<dbReference type="InterPro" id="IPR059179">
    <property type="entry name" value="MLKL-like_MCAfunc"/>
</dbReference>
<accession>A0A507FPB2</accession>
<evidence type="ECO:0000259" key="6">
    <source>
        <dbReference type="PROSITE" id="PS50011"/>
    </source>
</evidence>
<dbReference type="Proteomes" id="UP000320333">
    <property type="component" value="Unassembled WGS sequence"/>
</dbReference>
<dbReference type="CDD" id="cd21037">
    <property type="entry name" value="MLKL_NTD"/>
    <property type="match status" value="1"/>
</dbReference>
<feature type="compositionally biased region" description="Low complexity" evidence="5">
    <location>
        <begin position="18"/>
        <end position="27"/>
    </location>
</feature>
<dbReference type="Pfam" id="PF22215">
    <property type="entry name" value="MLKL_N"/>
    <property type="match status" value="1"/>
</dbReference>
<reference evidence="7 8" key="1">
    <citation type="journal article" date="2019" name="Sci. Rep.">
        <title>Comparative genomics of chytrid fungi reveal insights into the obligate biotrophic and pathogenic lifestyle of Synchytrium endobioticum.</title>
        <authorList>
            <person name="van de Vossenberg B.T.L.H."/>
            <person name="Warris S."/>
            <person name="Nguyen H.D.T."/>
            <person name="van Gent-Pelzer M.P.E."/>
            <person name="Joly D.L."/>
            <person name="van de Geest H.C."/>
            <person name="Bonants P.J.M."/>
            <person name="Smith D.S."/>
            <person name="Levesque C.A."/>
            <person name="van der Lee T.A.J."/>
        </authorList>
    </citation>
    <scope>NUCLEOTIDE SEQUENCE [LARGE SCALE GENOMIC DNA]</scope>
    <source>
        <strain evidence="7 8">CBS 675.73</strain>
    </source>
</reference>
<feature type="domain" description="Protein kinase" evidence="6">
    <location>
        <begin position="268"/>
        <end position="541"/>
    </location>
</feature>
<keyword evidence="4" id="KW-0067">ATP-binding</keyword>
<evidence type="ECO:0000256" key="1">
    <source>
        <dbReference type="ARBA" id="ARBA00022679"/>
    </source>
</evidence>
<dbReference type="GO" id="GO:0007166">
    <property type="term" value="P:cell surface receptor signaling pathway"/>
    <property type="evidence" value="ECO:0007669"/>
    <property type="project" value="InterPro"/>
</dbReference>
<dbReference type="EMBL" id="QEAP01000008">
    <property type="protein sequence ID" value="TPX78103.1"/>
    <property type="molecule type" value="Genomic_DNA"/>
</dbReference>
<dbReference type="Gene3D" id="1.10.510.10">
    <property type="entry name" value="Transferase(Phosphotransferase) domain 1"/>
    <property type="match status" value="1"/>
</dbReference>
<dbReference type="SMART" id="SM00220">
    <property type="entry name" value="S_TKc"/>
    <property type="match status" value="1"/>
</dbReference>
<evidence type="ECO:0000256" key="4">
    <source>
        <dbReference type="ARBA" id="ARBA00022840"/>
    </source>
</evidence>
<keyword evidence="8" id="KW-1185">Reference proteome</keyword>
<dbReference type="InterPro" id="IPR054000">
    <property type="entry name" value="MLKL_N"/>
</dbReference>
<keyword evidence="3" id="KW-0418">Kinase</keyword>
<dbReference type="PROSITE" id="PS50011">
    <property type="entry name" value="PROTEIN_KINASE_DOM"/>
    <property type="match status" value="1"/>
</dbReference>